<dbReference type="Proteomes" id="UP000076738">
    <property type="component" value="Unassembled WGS sequence"/>
</dbReference>
<feature type="region of interest" description="Disordered" evidence="1">
    <location>
        <begin position="305"/>
        <end position="324"/>
    </location>
</feature>
<sequence>MDTTTQPLPPTIHPSNPSNHHATSQSTTSSPPAITPVSEPRTIVFLPILAVPHGTSLRIRRILFNLFLHLYMTSDDLTSDFLNQFTAGPDQIVAIEDIAMRVVQQEQDCEQRSIQNDAEHLVTEPTYKRHLLLIRAAIQNRQARRMGRPSTSSSSYADQPPQPLHRVFVPLLPIPHLTSDRIGHILFLLFQHIYNSDDDLTSDFLSQFQSAPAQLIVIEKIAQHVIKEEQCYEQLCRDKADIPFGPEHRYRVYLPLVRSQIQAGVALRILEFLQRPAARIRLHSVTVPTSSSPSLMRLALRNVAETRRGGSRSQSKHSTSSISP</sequence>
<name>A0A167FHZ9_CALVF</name>
<evidence type="ECO:0000256" key="1">
    <source>
        <dbReference type="SAM" id="MobiDB-lite"/>
    </source>
</evidence>
<protein>
    <submittedName>
        <fullName evidence="2">Uncharacterized protein</fullName>
    </submittedName>
</protein>
<feature type="compositionally biased region" description="Polar residues" evidence="1">
    <location>
        <begin position="311"/>
        <end position="324"/>
    </location>
</feature>
<feature type="compositionally biased region" description="Low complexity" evidence="1">
    <location>
        <begin position="23"/>
        <end position="35"/>
    </location>
</feature>
<feature type="compositionally biased region" description="Polar residues" evidence="1">
    <location>
        <begin position="13"/>
        <end position="22"/>
    </location>
</feature>
<proteinExistence type="predicted"/>
<feature type="region of interest" description="Disordered" evidence="1">
    <location>
        <begin position="1"/>
        <end position="35"/>
    </location>
</feature>
<dbReference type="EMBL" id="KV417390">
    <property type="protein sequence ID" value="KZO89509.1"/>
    <property type="molecule type" value="Genomic_DNA"/>
</dbReference>
<dbReference type="AlphaFoldDB" id="A0A167FHZ9"/>
<accession>A0A167FHZ9</accession>
<evidence type="ECO:0000313" key="2">
    <source>
        <dbReference type="EMBL" id="KZO89509.1"/>
    </source>
</evidence>
<reference evidence="2 3" key="1">
    <citation type="journal article" date="2016" name="Mol. Biol. Evol.">
        <title>Comparative Genomics of Early-Diverging Mushroom-Forming Fungi Provides Insights into the Origins of Lignocellulose Decay Capabilities.</title>
        <authorList>
            <person name="Nagy L.G."/>
            <person name="Riley R."/>
            <person name="Tritt A."/>
            <person name="Adam C."/>
            <person name="Daum C."/>
            <person name="Floudas D."/>
            <person name="Sun H."/>
            <person name="Yadav J.S."/>
            <person name="Pangilinan J."/>
            <person name="Larsson K.H."/>
            <person name="Matsuura K."/>
            <person name="Barry K."/>
            <person name="Labutti K."/>
            <person name="Kuo R."/>
            <person name="Ohm R.A."/>
            <person name="Bhattacharya S.S."/>
            <person name="Shirouzu T."/>
            <person name="Yoshinaga Y."/>
            <person name="Martin F.M."/>
            <person name="Grigoriev I.V."/>
            <person name="Hibbett D.S."/>
        </authorList>
    </citation>
    <scope>NUCLEOTIDE SEQUENCE [LARGE SCALE GENOMIC DNA]</scope>
    <source>
        <strain evidence="2 3">TUFC12733</strain>
    </source>
</reference>
<keyword evidence="3" id="KW-1185">Reference proteome</keyword>
<evidence type="ECO:0000313" key="3">
    <source>
        <dbReference type="Proteomes" id="UP000076738"/>
    </source>
</evidence>
<gene>
    <name evidence="2" type="ORF">CALVIDRAFT_569862</name>
</gene>
<organism evidence="2 3">
    <name type="scientific">Calocera viscosa (strain TUFC12733)</name>
    <dbReference type="NCBI Taxonomy" id="1330018"/>
    <lineage>
        <taxon>Eukaryota</taxon>
        <taxon>Fungi</taxon>
        <taxon>Dikarya</taxon>
        <taxon>Basidiomycota</taxon>
        <taxon>Agaricomycotina</taxon>
        <taxon>Dacrymycetes</taxon>
        <taxon>Dacrymycetales</taxon>
        <taxon>Dacrymycetaceae</taxon>
        <taxon>Calocera</taxon>
    </lineage>
</organism>